<accession>A0AAD8I5Y4</accession>
<dbReference type="InterPro" id="IPR012334">
    <property type="entry name" value="Pectin_lyas_fold"/>
</dbReference>
<dbReference type="PANTHER" id="PTHR31375">
    <property type="match status" value="1"/>
</dbReference>
<evidence type="ECO:0000256" key="7">
    <source>
        <dbReference type="ARBA" id="ARBA00023316"/>
    </source>
</evidence>
<keyword evidence="12" id="KW-1185">Reference proteome</keyword>
<sequence length="393" mass="41563">MSSNTPIFLASLIFFIFSQAKAELGSVTFNVVELGAIPDGKTDSSKSFLDAWKAACGSVVPASIYVPPGRFLIQGLYFGDKCKTKNVLFRIDGLLVAPADFFVTGNMANWIDFREVDGVTISGGILDGQGIGLWDCKLAGKSCPSGATTLGFTGSKNIVVKGLTSLNSQMFHIVVNGCQNVKMKGLKVLASGNSPNTDGIHVQLSSGVTILNTKISTGDDCISIGAGTTDLWIEKVFCGPGHGISIGSLGKDLKEPGVENVTVKTVTFSGTQNGARIKTWGRPSSGFARNILFQHITMKNVKNPLVIDQNYCPNKRDCPGQISGVKISDVTYQDIHGTSAADIAVKFDCSKENPCDGIKLEKVKLTYRNQPAEAFCSNAAGTASGIVVPSSCL</sequence>
<dbReference type="GO" id="GO:0071555">
    <property type="term" value="P:cell wall organization"/>
    <property type="evidence" value="ECO:0007669"/>
    <property type="project" value="UniProtKB-KW"/>
</dbReference>
<comment type="similarity">
    <text evidence="2 9">Belongs to the glycosyl hydrolase 28 family.</text>
</comment>
<dbReference type="InterPro" id="IPR006626">
    <property type="entry name" value="PbH1"/>
</dbReference>
<evidence type="ECO:0000256" key="9">
    <source>
        <dbReference type="RuleBase" id="RU361169"/>
    </source>
</evidence>
<evidence type="ECO:0000256" key="2">
    <source>
        <dbReference type="ARBA" id="ARBA00008834"/>
    </source>
</evidence>
<dbReference type="SUPFAM" id="SSF51126">
    <property type="entry name" value="Pectin lyase-like"/>
    <property type="match status" value="1"/>
</dbReference>
<reference evidence="11" key="1">
    <citation type="submission" date="2023-02" db="EMBL/GenBank/DDBJ databases">
        <title>Genome of toxic invasive species Heracleum sosnowskyi carries increased number of genes despite the absence of recent whole-genome duplications.</title>
        <authorList>
            <person name="Schelkunov M."/>
            <person name="Shtratnikova V."/>
            <person name="Makarenko M."/>
            <person name="Klepikova A."/>
            <person name="Omelchenko D."/>
            <person name="Novikova G."/>
            <person name="Obukhova E."/>
            <person name="Bogdanov V."/>
            <person name="Penin A."/>
            <person name="Logacheva M."/>
        </authorList>
    </citation>
    <scope>NUCLEOTIDE SEQUENCE</scope>
    <source>
        <strain evidence="11">Hsosn_3</strain>
        <tissue evidence="11">Leaf</tissue>
    </source>
</reference>
<dbReference type="GO" id="GO:0005975">
    <property type="term" value="P:carbohydrate metabolic process"/>
    <property type="evidence" value="ECO:0007669"/>
    <property type="project" value="InterPro"/>
</dbReference>
<dbReference type="InterPro" id="IPR000743">
    <property type="entry name" value="Glyco_hydro_28"/>
</dbReference>
<dbReference type="Proteomes" id="UP001237642">
    <property type="component" value="Unassembled WGS sequence"/>
</dbReference>
<name>A0AAD8I5Y4_9APIA</name>
<dbReference type="Gene3D" id="2.160.20.10">
    <property type="entry name" value="Single-stranded right-handed beta-helix, Pectin lyase-like"/>
    <property type="match status" value="1"/>
</dbReference>
<keyword evidence="5 9" id="KW-0378">Hydrolase</keyword>
<keyword evidence="3" id="KW-0134">Cell wall</keyword>
<dbReference type="Pfam" id="PF00295">
    <property type="entry name" value="Glyco_hydro_28"/>
    <property type="match status" value="1"/>
</dbReference>
<dbReference type="FunFam" id="2.160.20.10:FF:000004">
    <property type="entry name" value="Pectin lyase-like superfamily protein"/>
    <property type="match status" value="1"/>
</dbReference>
<evidence type="ECO:0000313" key="12">
    <source>
        <dbReference type="Proteomes" id="UP001237642"/>
    </source>
</evidence>
<evidence type="ECO:0000256" key="8">
    <source>
        <dbReference type="PROSITE-ProRule" id="PRU10052"/>
    </source>
</evidence>
<reference evidence="11" key="2">
    <citation type="submission" date="2023-05" db="EMBL/GenBank/DDBJ databases">
        <authorList>
            <person name="Schelkunov M.I."/>
        </authorList>
    </citation>
    <scope>NUCLEOTIDE SEQUENCE</scope>
    <source>
        <strain evidence="11">Hsosn_3</strain>
        <tissue evidence="11">Leaf</tissue>
    </source>
</reference>
<feature type="active site" evidence="8">
    <location>
        <position position="242"/>
    </location>
</feature>
<dbReference type="SMART" id="SM00710">
    <property type="entry name" value="PbH1"/>
    <property type="match status" value="7"/>
</dbReference>
<dbReference type="GO" id="GO:0004650">
    <property type="term" value="F:polygalacturonase activity"/>
    <property type="evidence" value="ECO:0007669"/>
    <property type="project" value="InterPro"/>
</dbReference>
<dbReference type="InterPro" id="IPR011050">
    <property type="entry name" value="Pectin_lyase_fold/virulence"/>
</dbReference>
<feature type="chain" id="PRO_5042065418" evidence="10">
    <location>
        <begin position="23"/>
        <end position="393"/>
    </location>
</feature>
<organism evidence="11 12">
    <name type="scientific">Heracleum sosnowskyi</name>
    <dbReference type="NCBI Taxonomy" id="360622"/>
    <lineage>
        <taxon>Eukaryota</taxon>
        <taxon>Viridiplantae</taxon>
        <taxon>Streptophyta</taxon>
        <taxon>Embryophyta</taxon>
        <taxon>Tracheophyta</taxon>
        <taxon>Spermatophyta</taxon>
        <taxon>Magnoliopsida</taxon>
        <taxon>eudicotyledons</taxon>
        <taxon>Gunneridae</taxon>
        <taxon>Pentapetalae</taxon>
        <taxon>asterids</taxon>
        <taxon>campanulids</taxon>
        <taxon>Apiales</taxon>
        <taxon>Apiaceae</taxon>
        <taxon>Apioideae</taxon>
        <taxon>apioid superclade</taxon>
        <taxon>Tordylieae</taxon>
        <taxon>Tordyliinae</taxon>
        <taxon>Heracleum</taxon>
    </lineage>
</organism>
<keyword evidence="7" id="KW-0961">Cell wall biogenesis/degradation</keyword>
<keyword evidence="10" id="KW-0732">Signal</keyword>
<evidence type="ECO:0000256" key="5">
    <source>
        <dbReference type="ARBA" id="ARBA00022801"/>
    </source>
</evidence>
<evidence type="ECO:0000256" key="6">
    <source>
        <dbReference type="ARBA" id="ARBA00023295"/>
    </source>
</evidence>
<evidence type="ECO:0000313" key="11">
    <source>
        <dbReference type="EMBL" id="KAK1379418.1"/>
    </source>
</evidence>
<evidence type="ECO:0000256" key="1">
    <source>
        <dbReference type="ARBA" id="ARBA00004191"/>
    </source>
</evidence>
<proteinExistence type="inferred from homology"/>
<evidence type="ECO:0000256" key="10">
    <source>
        <dbReference type="SAM" id="SignalP"/>
    </source>
</evidence>
<feature type="signal peptide" evidence="10">
    <location>
        <begin position="1"/>
        <end position="22"/>
    </location>
</feature>
<dbReference type="PROSITE" id="PS00502">
    <property type="entry name" value="POLYGALACTURONASE"/>
    <property type="match status" value="1"/>
</dbReference>
<dbReference type="AlphaFoldDB" id="A0AAD8I5Y4"/>
<comment type="caution">
    <text evidence="11">The sequence shown here is derived from an EMBL/GenBank/DDBJ whole genome shotgun (WGS) entry which is preliminary data.</text>
</comment>
<gene>
    <name evidence="11" type="ORF">POM88_026162</name>
</gene>
<dbReference type="EMBL" id="JAUIZM010000006">
    <property type="protein sequence ID" value="KAK1379418.1"/>
    <property type="molecule type" value="Genomic_DNA"/>
</dbReference>
<evidence type="ECO:0000256" key="4">
    <source>
        <dbReference type="ARBA" id="ARBA00022525"/>
    </source>
</evidence>
<keyword evidence="4" id="KW-0964">Secreted</keyword>
<evidence type="ECO:0000256" key="3">
    <source>
        <dbReference type="ARBA" id="ARBA00022512"/>
    </source>
</evidence>
<keyword evidence="6 9" id="KW-0326">Glycosidase</keyword>
<comment type="subcellular location">
    <subcellularLocation>
        <location evidence="1">Secreted</location>
        <location evidence="1">Cell wall</location>
    </subcellularLocation>
</comment>
<protein>
    <submittedName>
        <fullName evidence="11">Polygalacturonase-like</fullName>
    </submittedName>
</protein>